<dbReference type="STRING" id="313628.LNTAR_06299"/>
<dbReference type="Proteomes" id="UP000004947">
    <property type="component" value="Unassembled WGS sequence"/>
</dbReference>
<accession>A6DN86</accession>
<dbReference type="EMBL" id="ABCK01000013">
    <property type="protein sequence ID" value="EDM26834.1"/>
    <property type="molecule type" value="Genomic_DNA"/>
</dbReference>
<name>A6DN86_9BACT</name>
<reference evidence="1 2" key="1">
    <citation type="journal article" date="2010" name="J. Bacteriol.">
        <title>Genome sequence of Lentisphaera araneosa HTCC2155T, the type species of the order Lentisphaerales in the phylum Lentisphaerae.</title>
        <authorList>
            <person name="Thrash J.C."/>
            <person name="Cho J.C."/>
            <person name="Vergin K.L."/>
            <person name="Morris R.M."/>
            <person name="Giovannoni S.J."/>
        </authorList>
    </citation>
    <scope>NUCLEOTIDE SEQUENCE [LARGE SCALE GENOMIC DNA]</scope>
    <source>
        <strain evidence="1 2">HTCC2155</strain>
    </source>
</reference>
<proteinExistence type="predicted"/>
<dbReference type="AlphaFoldDB" id="A6DN86"/>
<comment type="caution">
    <text evidence="1">The sequence shown here is derived from an EMBL/GenBank/DDBJ whole genome shotgun (WGS) entry which is preliminary data.</text>
</comment>
<protein>
    <submittedName>
        <fullName evidence="1">Uncharacterized protein</fullName>
    </submittedName>
</protein>
<organism evidence="1 2">
    <name type="scientific">Lentisphaera araneosa HTCC2155</name>
    <dbReference type="NCBI Taxonomy" id="313628"/>
    <lineage>
        <taxon>Bacteria</taxon>
        <taxon>Pseudomonadati</taxon>
        <taxon>Lentisphaerota</taxon>
        <taxon>Lentisphaeria</taxon>
        <taxon>Lentisphaerales</taxon>
        <taxon>Lentisphaeraceae</taxon>
        <taxon>Lentisphaera</taxon>
    </lineage>
</organism>
<evidence type="ECO:0000313" key="2">
    <source>
        <dbReference type="Proteomes" id="UP000004947"/>
    </source>
</evidence>
<dbReference type="RefSeq" id="WP_007279328.1">
    <property type="nucleotide sequence ID" value="NZ_ABCK01000013.1"/>
</dbReference>
<gene>
    <name evidence="1" type="ORF">LNTAR_06299</name>
</gene>
<keyword evidence="2" id="KW-1185">Reference proteome</keyword>
<evidence type="ECO:0000313" key="1">
    <source>
        <dbReference type="EMBL" id="EDM26834.1"/>
    </source>
</evidence>
<sequence length="174" mass="20806">MKESLENTYGIFVFNEEDEKYFLKNDKCDYSIYEDFINEYSFDEIEDIIKYVESNLDVIFKSASDKLLNTYNEGWRFDEVYWNGLTISEFYAKYPGDTGNEIEIIETRERLPELNEKEFIKRLYYKSIVFDYNEDDPYEHPVQVYINTVNDLFTEHSITVSLNVNKEIMNVGLA</sequence>